<dbReference type="GO" id="GO:0061630">
    <property type="term" value="F:ubiquitin protein ligase activity"/>
    <property type="evidence" value="ECO:0007669"/>
    <property type="project" value="InterPro"/>
</dbReference>
<keyword evidence="3" id="KW-0677">Repeat</keyword>
<comment type="caution">
    <text evidence="10">The sequence shown here is derived from an EMBL/GenBank/DDBJ whole genome shotgun (WGS) entry which is preliminary data.</text>
</comment>
<dbReference type="SMART" id="SM00184">
    <property type="entry name" value="RING"/>
    <property type="match status" value="1"/>
</dbReference>
<reference evidence="11" key="1">
    <citation type="submission" date="2017-01" db="EMBL/GenBank/DDBJ databases">
        <title>Comparative genomics of anhydrobiosis in the tardigrade Hypsibius dujardini.</title>
        <authorList>
            <person name="Yoshida Y."/>
            <person name="Koutsovoulos G."/>
            <person name="Laetsch D."/>
            <person name="Stevens L."/>
            <person name="Kumar S."/>
            <person name="Horikawa D."/>
            <person name="Ishino K."/>
            <person name="Komine S."/>
            <person name="Tomita M."/>
            <person name="Blaxter M."/>
            <person name="Arakawa K."/>
        </authorList>
    </citation>
    <scope>NUCLEOTIDE SEQUENCE [LARGE SCALE GENOMIC DNA]</scope>
    <source>
        <strain evidence="11">Z151</strain>
    </source>
</reference>
<keyword evidence="5" id="KW-0862">Zinc</keyword>
<evidence type="ECO:0000256" key="4">
    <source>
        <dbReference type="ARBA" id="ARBA00022771"/>
    </source>
</evidence>
<evidence type="ECO:0000313" key="11">
    <source>
        <dbReference type="Proteomes" id="UP000192578"/>
    </source>
</evidence>
<dbReference type="InterPro" id="IPR013083">
    <property type="entry name" value="Znf_RING/FYVE/PHD"/>
</dbReference>
<dbReference type="PROSITE" id="PS00678">
    <property type="entry name" value="WD_REPEATS_1"/>
    <property type="match status" value="1"/>
</dbReference>
<dbReference type="AlphaFoldDB" id="A0A1W0WJ31"/>
<feature type="region of interest" description="Disordered" evidence="8">
    <location>
        <begin position="167"/>
        <end position="197"/>
    </location>
</feature>
<dbReference type="InterPro" id="IPR036322">
    <property type="entry name" value="WD40_repeat_dom_sf"/>
</dbReference>
<dbReference type="InterPro" id="IPR001841">
    <property type="entry name" value="Znf_RING"/>
</dbReference>
<dbReference type="Gene3D" id="2.130.10.10">
    <property type="entry name" value="YVTN repeat-like/Quinoprotein amine dehydrogenase"/>
    <property type="match status" value="1"/>
</dbReference>
<dbReference type="OrthoDB" id="273771at2759"/>
<organism evidence="10 11">
    <name type="scientific">Hypsibius exemplaris</name>
    <name type="common">Freshwater tardigrade</name>
    <dbReference type="NCBI Taxonomy" id="2072580"/>
    <lineage>
        <taxon>Eukaryota</taxon>
        <taxon>Metazoa</taxon>
        <taxon>Ecdysozoa</taxon>
        <taxon>Tardigrada</taxon>
        <taxon>Eutardigrada</taxon>
        <taxon>Parachela</taxon>
        <taxon>Hypsibioidea</taxon>
        <taxon>Hypsibiidae</taxon>
        <taxon>Hypsibius</taxon>
    </lineage>
</organism>
<accession>A0A1W0WJ31</accession>
<dbReference type="Pfam" id="PF00400">
    <property type="entry name" value="WD40"/>
    <property type="match status" value="4"/>
</dbReference>
<keyword evidence="11" id="KW-1185">Reference proteome</keyword>
<dbReference type="InterPro" id="IPR015943">
    <property type="entry name" value="WD40/YVTN_repeat-like_dom_sf"/>
</dbReference>
<dbReference type="PROSITE" id="PS00518">
    <property type="entry name" value="ZF_RING_1"/>
    <property type="match status" value="1"/>
</dbReference>
<dbReference type="Proteomes" id="UP000192578">
    <property type="component" value="Unassembled WGS sequence"/>
</dbReference>
<protein>
    <submittedName>
        <fullName evidence="10">E3 ubiquitin-protein ligase RFWD2</fullName>
    </submittedName>
</protein>
<dbReference type="PROSITE" id="PS50082">
    <property type="entry name" value="WD_REPEATS_2"/>
    <property type="match status" value="2"/>
</dbReference>
<dbReference type="SUPFAM" id="SSF50978">
    <property type="entry name" value="WD40 repeat-like"/>
    <property type="match status" value="1"/>
</dbReference>
<dbReference type="GO" id="GO:0008270">
    <property type="term" value="F:zinc ion binding"/>
    <property type="evidence" value="ECO:0007669"/>
    <property type="project" value="UniProtKB-KW"/>
</dbReference>
<feature type="domain" description="RING-type" evidence="9">
    <location>
        <begin position="235"/>
        <end position="273"/>
    </location>
</feature>
<evidence type="ECO:0000259" key="9">
    <source>
        <dbReference type="PROSITE" id="PS50089"/>
    </source>
</evidence>
<feature type="repeat" description="WD" evidence="7">
    <location>
        <begin position="619"/>
        <end position="661"/>
    </location>
</feature>
<evidence type="ECO:0000256" key="3">
    <source>
        <dbReference type="ARBA" id="ARBA00022737"/>
    </source>
</evidence>
<dbReference type="PROSITE" id="PS50294">
    <property type="entry name" value="WD_REPEATS_REGION"/>
    <property type="match status" value="1"/>
</dbReference>
<evidence type="ECO:0000256" key="5">
    <source>
        <dbReference type="ARBA" id="ARBA00022833"/>
    </source>
</evidence>
<dbReference type="SMART" id="SM00320">
    <property type="entry name" value="WD40"/>
    <property type="match status" value="6"/>
</dbReference>
<feature type="repeat" description="WD" evidence="7">
    <location>
        <begin position="705"/>
        <end position="738"/>
    </location>
</feature>
<evidence type="ECO:0000256" key="6">
    <source>
        <dbReference type="PROSITE-ProRule" id="PRU00175"/>
    </source>
</evidence>
<feature type="compositionally biased region" description="Low complexity" evidence="8">
    <location>
        <begin position="167"/>
        <end position="192"/>
    </location>
</feature>
<feature type="compositionally biased region" description="Polar residues" evidence="8">
    <location>
        <begin position="10"/>
        <end position="21"/>
    </location>
</feature>
<evidence type="ECO:0000256" key="2">
    <source>
        <dbReference type="ARBA" id="ARBA00022723"/>
    </source>
</evidence>
<dbReference type="Pfam" id="PF13923">
    <property type="entry name" value="zf-C3HC4_2"/>
    <property type="match status" value="1"/>
</dbReference>
<dbReference type="InterPro" id="IPR019775">
    <property type="entry name" value="WD40_repeat_CS"/>
</dbReference>
<dbReference type="PANTHER" id="PTHR44080:SF1">
    <property type="entry name" value="E3 UBIQUITIN-PROTEIN LIGASE COP1"/>
    <property type="match status" value="1"/>
</dbReference>
<dbReference type="CDD" id="cd00200">
    <property type="entry name" value="WD40"/>
    <property type="match status" value="1"/>
</dbReference>
<feature type="region of interest" description="Disordered" evidence="8">
    <location>
        <begin position="448"/>
        <end position="468"/>
    </location>
</feature>
<evidence type="ECO:0000256" key="8">
    <source>
        <dbReference type="SAM" id="MobiDB-lite"/>
    </source>
</evidence>
<sequence length="901" mass="99692">MHTKERRGDTSATTAHPVIGQSSFDRLRPRINALSVSMTTVFLIRVSRPRKNIFSGKFSTKSGPESVFHPISRGLTASIGISEVGKGLFTDREENIDALSSSAVTHPGRDLSGTSLTFCTSGTIMSQSDSPGKPTKRRRLTPIVTSSLQEDLAEEATKMEVVEVAGSSSSGSSAFASPMASSGGPSTSQSSPNMTLLEGDPKLAATELRDGDSLKRMLGEIYAETSPCDEEDLTCPVCREMFKMPYLARCGHTFCFECLSKVCQHGKKCPICTVVVGEISAAYANRHVDSLVTRWARWKQMIVEKTGVIPSLPSQNQKRQRTVTEFVGEGHGTPIVVVDRQATVEQIDCIIQSLNRRKNDLITSITVFRKLLLSDTLEKLRAMKASELAEVQKQLAMIDTDQKTISEELFALREGGQLHSVLQSPENFPMTPNPQTVPEEIFPAAQMVDSGSGQQSPGAASQCFEKASSSPALRERKSKVKINLSALCDTYVEMREKSDLETFEKNLHEFTNASTVRCLAAFAFADAVGTSTIVSSVEFDKDYELFAVAGVSKRIKIYDYNSIVADGMHMHFPLIEMNSSAKISSVVWNDFLRNHIACADYDGGVTVWDALTGKKNNTFQEHQKRAWSVDFNHCDPKVLASGSDDMKVYIWSTDTAHSINSLDAKANVCCVQFSPQNRHILAYGSADHSIHVYDLRNTRYAFAVLKSHKKAVAYVKFMSEWELVSASTDSTLRLWDLKAVNGPAAVKTFTGHHNEKNFVGLDCSGNYIATGSENNSLCIYHRAMPKPAVLYKFEAPRESLARTLMKTDGGEFLSAVAWKKDSNVLARRNSQGLIEVLEMSKSRLLSPRVCRIHSFPFYSTPPCFCIRIIPCLISSYPRTFLLASLFVCYNVYVQMEWVRQE</sequence>
<dbReference type="PROSITE" id="PS50089">
    <property type="entry name" value="ZF_RING_2"/>
    <property type="match status" value="1"/>
</dbReference>
<name>A0A1W0WJ31_HYPEX</name>
<dbReference type="Gene3D" id="3.30.40.10">
    <property type="entry name" value="Zinc/RING finger domain, C3HC4 (zinc finger)"/>
    <property type="match status" value="1"/>
</dbReference>
<keyword evidence="4 6" id="KW-0863">Zinc-finger</keyword>
<proteinExistence type="predicted"/>
<dbReference type="EMBL" id="MTYJ01000092">
    <property type="protein sequence ID" value="OQV15230.1"/>
    <property type="molecule type" value="Genomic_DNA"/>
</dbReference>
<feature type="region of interest" description="Disordered" evidence="8">
    <location>
        <begin position="122"/>
        <end position="141"/>
    </location>
</feature>
<dbReference type="GO" id="GO:0043161">
    <property type="term" value="P:proteasome-mediated ubiquitin-dependent protein catabolic process"/>
    <property type="evidence" value="ECO:0007669"/>
    <property type="project" value="TreeGrafter"/>
</dbReference>
<evidence type="ECO:0000313" key="10">
    <source>
        <dbReference type="EMBL" id="OQV15230.1"/>
    </source>
</evidence>
<dbReference type="InterPro" id="IPR001680">
    <property type="entry name" value="WD40_rpt"/>
</dbReference>
<evidence type="ECO:0000256" key="1">
    <source>
        <dbReference type="ARBA" id="ARBA00022574"/>
    </source>
</evidence>
<gene>
    <name evidence="10" type="ORF">BV898_10612</name>
</gene>
<evidence type="ECO:0000256" key="7">
    <source>
        <dbReference type="PROSITE-ProRule" id="PRU00221"/>
    </source>
</evidence>
<dbReference type="InterPro" id="IPR042755">
    <property type="entry name" value="COP1"/>
</dbReference>
<dbReference type="PANTHER" id="PTHR44080">
    <property type="entry name" value="E3 UBIQUITIN-PROTEIN LIGASE COP1"/>
    <property type="match status" value="1"/>
</dbReference>
<feature type="compositionally biased region" description="Low complexity" evidence="8">
    <location>
        <begin position="450"/>
        <end position="462"/>
    </location>
</feature>
<feature type="region of interest" description="Disordered" evidence="8">
    <location>
        <begin position="1"/>
        <end position="21"/>
    </location>
</feature>
<dbReference type="InterPro" id="IPR017907">
    <property type="entry name" value="Znf_RING_CS"/>
</dbReference>
<keyword evidence="2" id="KW-0479">Metal-binding</keyword>
<dbReference type="SUPFAM" id="SSF57850">
    <property type="entry name" value="RING/U-box"/>
    <property type="match status" value="1"/>
</dbReference>
<keyword evidence="1 7" id="KW-0853">WD repeat</keyword>